<feature type="region of interest" description="Disordered" evidence="1">
    <location>
        <begin position="1"/>
        <end position="22"/>
    </location>
</feature>
<dbReference type="EMBL" id="JACYCF010000006">
    <property type="protein sequence ID" value="KAF8756430.1"/>
    <property type="molecule type" value="Genomic_DNA"/>
</dbReference>
<reference evidence="3" key="1">
    <citation type="submission" date="2020-09" db="EMBL/GenBank/DDBJ databases">
        <title>Comparative genome analyses of four rice-infecting Rhizoctonia solani isolates reveal extensive enrichment of homogalacturonan modification genes.</title>
        <authorList>
            <person name="Lee D.-Y."/>
            <person name="Jeon J."/>
            <person name="Kim K.-T."/>
            <person name="Cheong K."/>
            <person name="Song H."/>
            <person name="Choi G."/>
            <person name="Ko J."/>
            <person name="Opiyo S.O."/>
            <person name="Zuo S."/>
            <person name="Madhav S."/>
            <person name="Lee Y.-H."/>
            <person name="Wang G.-L."/>
        </authorList>
    </citation>
    <scope>NUCLEOTIDE SEQUENCE</scope>
    <source>
        <strain evidence="3">AG1-IA B2</strain>
    </source>
</reference>
<dbReference type="AlphaFoldDB" id="A0A8H7IL66"/>
<feature type="compositionally biased region" description="Low complexity" evidence="1">
    <location>
        <begin position="194"/>
        <end position="211"/>
    </location>
</feature>
<feature type="region of interest" description="Disordered" evidence="1">
    <location>
        <begin position="55"/>
        <end position="211"/>
    </location>
</feature>
<dbReference type="Proteomes" id="UP000614334">
    <property type="component" value="Unassembled WGS sequence"/>
</dbReference>
<evidence type="ECO:0000313" key="3">
    <source>
        <dbReference type="EMBL" id="KAF8760841.1"/>
    </source>
</evidence>
<evidence type="ECO:0000313" key="4">
    <source>
        <dbReference type="Proteomes" id="UP000614334"/>
    </source>
</evidence>
<sequence length="211" mass="22677">MEHDEERTDGRRSGSRDSRTTRIELAQRRLESALATPNSPSSPWSARSLAMGLAVGSPTTTTGASPAHLPRGLRSVSFSSEPDHRFPGTRRTDPTFPSTFEDNESEASIDDVYFEPSPRRSSPSALLPRTGGLYASIGANGMPVNPSDPSGTRSRSQSLATLGRRPMPTFPSSRSPHPDPRACPRAGPTRALASPHPSTTPTTFTKSRVKI</sequence>
<evidence type="ECO:0000313" key="2">
    <source>
        <dbReference type="EMBL" id="KAF8756430.1"/>
    </source>
</evidence>
<gene>
    <name evidence="3" type="ORF">RHS01_00218</name>
    <name evidence="2" type="ORF">RHS01_04199</name>
</gene>
<feature type="compositionally biased region" description="Basic and acidic residues" evidence="1">
    <location>
        <begin position="81"/>
        <end position="93"/>
    </location>
</feature>
<dbReference type="EMBL" id="JACYCF010000001">
    <property type="protein sequence ID" value="KAF8760841.1"/>
    <property type="molecule type" value="Genomic_DNA"/>
</dbReference>
<name>A0A8H7IL66_9AGAM</name>
<proteinExistence type="predicted"/>
<protein>
    <submittedName>
        <fullName evidence="3">Uncharacterized protein</fullName>
    </submittedName>
</protein>
<feature type="compositionally biased region" description="Polar residues" evidence="1">
    <location>
        <begin position="147"/>
        <end position="160"/>
    </location>
</feature>
<evidence type="ECO:0000256" key="1">
    <source>
        <dbReference type="SAM" id="MobiDB-lite"/>
    </source>
</evidence>
<comment type="caution">
    <text evidence="3">The sequence shown here is derived from an EMBL/GenBank/DDBJ whole genome shotgun (WGS) entry which is preliminary data.</text>
</comment>
<feature type="compositionally biased region" description="Low complexity" evidence="1">
    <location>
        <begin position="119"/>
        <end position="129"/>
    </location>
</feature>
<feature type="compositionally biased region" description="Acidic residues" evidence="1">
    <location>
        <begin position="101"/>
        <end position="113"/>
    </location>
</feature>
<organism evidence="3 4">
    <name type="scientific">Rhizoctonia solani</name>
    <dbReference type="NCBI Taxonomy" id="456999"/>
    <lineage>
        <taxon>Eukaryota</taxon>
        <taxon>Fungi</taxon>
        <taxon>Dikarya</taxon>
        <taxon>Basidiomycota</taxon>
        <taxon>Agaricomycotina</taxon>
        <taxon>Agaricomycetes</taxon>
        <taxon>Cantharellales</taxon>
        <taxon>Ceratobasidiaceae</taxon>
        <taxon>Rhizoctonia</taxon>
    </lineage>
</organism>
<accession>A0A8H7IL66</accession>